<organism evidence="1 2">
    <name type="scientific">Hibiscus sabdariffa</name>
    <name type="common">roselle</name>
    <dbReference type="NCBI Taxonomy" id="183260"/>
    <lineage>
        <taxon>Eukaryota</taxon>
        <taxon>Viridiplantae</taxon>
        <taxon>Streptophyta</taxon>
        <taxon>Embryophyta</taxon>
        <taxon>Tracheophyta</taxon>
        <taxon>Spermatophyta</taxon>
        <taxon>Magnoliopsida</taxon>
        <taxon>eudicotyledons</taxon>
        <taxon>Gunneridae</taxon>
        <taxon>Pentapetalae</taxon>
        <taxon>rosids</taxon>
        <taxon>malvids</taxon>
        <taxon>Malvales</taxon>
        <taxon>Malvaceae</taxon>
        <taxon>Malvoideae</taxon>
        <taxon>Hibiscus</taxon>
    </lineage>
</organism>
<dbReference type="EMBL" id="JBBPBM010000032">
    <property type="protein sequence ID" value="KAK8533831.1"/>
    <property type="molecule type" value="Genomic_DNA"/>
</dbReference>
<name>A0ABR2DA97_9ROSI</name>
<sequence>MSESDVHELSHPAVLNPKYLEVTDPQPINEISTEVDVSELIHSKYLEVVEPKSISEIAIEMKIEEEETSDCLV</sequence>
<gene>
    <name evidence="1" type="ORF">V6N12_047234</name>
</gene>
<accession>A0ABR2DA97</accession>
<protein>
    <submittedName>
        <fullName evidence="1">Uncharacterized protein</fullName>
    </submittedName>
</protein>
<keyword evidence="2" id="KW-1185">Reference proteome</keyword>
<evidence type="ECO:0000313" key="2">
    <source>
        <dbReference type="Proteomes" id="UP001472677"/>
    </source>
</evidence>
<evidence type="ECO:0000313" key="1">
    <source>
        <dbReference type="EMBL" id="KAK8533831.1"/>
    </source>
</evidence>
<reference evidence="1 2" key="1">
    <citation type="journal article" date="2024" name="G3 (Bethesda)">
        <title>Genome assembly of Hibiscus sabdariffa L. provides insights into metabolisms of medicinal natural products.</title>
        <authorList>
            <person name="Kim T."/>
        </authorList>
    </citation>
    <scope>NUCLEOTIDE SEQUENCE [LARGE SCALE GENOMIC DNA]</scope>
    <source>
        <strain evidence="1">TK-2024</strain>
        <tissue evidence="1">Old leaves</tissue>
    </source>
</reference>
<dbReference type="Proteomes" id="UP001472677">
    <property type="component" value="Unassembled WGS sequence"/>
</dbReference>
<proteinExistence type="predicted"/>
<comment type="caution">
    <text evidence="1">The sequence shown here is derived from an EMBL/GenBank/DDBJ whole genome shotgun (WGS) entry which is preliminary data.</text>
</comment>